<dbReference type="RefSeq" id="WP_179641547.1">
    <property type="nucleotide sequence ID" value="NZ_BAAAYY010000021.1"/>
</dbReference>
<keyword evidence="2" id="KW-1185">Reference proteome</keyword>
<evidence type="ECO:0000313" key="1">
    <source>
        <dbReference type="EMBL" id="NYE45301.1"/>
    </source>
</evidence>
<accession>A0A852TPB8</accession>
<dbReference type="Proteomes" id="UP000589036">
    <property type="component" value="Unassembled WGS sequence"/>
</dbReference>
<organism evidence="1 2">
    <name type="scientific">Spinactinospora alkalitolerans</name>
    <dbReference type="NCBI Taxonomy" id="687207"/>
    <lineage>
        <taxon>Bacteria</taxon>
        <taxon>Bacillati</taxon>
        <taxon>Actinomycetota</taxon>
        <taxon>Actinomycetes</taxon>
        <taxon>Streptosporangiales</taxon>
        <taxon>Nocardiopsidaceae</taxon>
        <taxon>Spinactinospora</taxon>
    </lineage>
</organism>
<comment type="caution">
    <text evidence="1">The sequence shown here is derived from an EMBL/GenBank/DDBJ whole genome shotgun (WGS) entry which is preliminary data.</text>
</comment>
<dbReference type="EMBL" id="JACCCC010000001">
    <property type="protein sequence ID" value="NYE45301.1"/>
    <property type="molecule type" value="Genomic_DNA"/>
</dbReference>
<evidence type="ECO:0000313" key="2">
    <source>
        <dbReference type="Proteomes" id="UP000589036"/>
    </source>
</evidence>
<protein>
    <submittedName>
        <fullName evidence="1">Uncharacterized protein</fullName>
    </submittedName>
</protein>
<sequence>MSLTMYNLTPARELHHARNKFFHYEPCEFHDPAGIPEFIAVLKEKHWHTGFAVLVCASSLPDLCAALRAQGRPPLPRRTKPSSPPPEAA</sequence>
<proteinExistence type="predicted"/>
<name>A0A852TPB8_9ACTN</name>
<dbReference type="AlphaFoldDB" id="A0A852TPB8"/>
<gene>
    <name evidence="1" type="ORF">HDA32_000421</name>
</gene>
<reference evidence="1 2" key="1">
    <citation type="submission" date="2020-07" db="EMBL/GenBank/DDBJ databases">
        <title>Sequencing the genomes of 1000 actinobacteria strains.</title>
        <authorList>
            <person name="Klenk H.-P."/>
        </authorList>
    </citation>
    <scope>NUCLEOTIDE SEQUENCE [LARGE SCALE GENOMIC DNA]</scope>
    <source>
        <strain evidence="1 2">CXB654</strain>
    </source>
</reference>